<accession>A0ABM4CTW5</accession>
<organism evidence="2 3">
    <name type="scientific">Hydra vulgaris</name>
    <name type="common">Hydra</name>
    <name type="synonym">Hydra attenuata</name>
    <dbReference type="NCBI Taxonomy" id="6087"/>
    <lineage>
        <taxon>Eukaryota</taxon>
        <taxon>Metazoa</taxon>
        <taxon>Cnidaria</taxon>
        <taxon>Hydrozoa</taxon>
        <taxon>Hydroidolina</taxon>
        <taxon>Anthoathecata</taxon>
        <taxon>Aplanulata</taxon>
        <taxon>Hydridae</taxon>
        <taxon>Hydra</taxon>
    </lineage>
</organism>
<protein>
    <submittedName>
        <fullName evidence="3">Uncharacterized protein LOC136086802</fullName>
    </submittedName>
</protein>
<dbReference type="Proteomes" id="UP001652625">
    <property type="component" value="Chromosome 11"/>
</dbReference>
<reference evidence="3" key="1">
    <citation type="submission" date="2025-08" db="UniProtKB">
        <authorList>
            <consortium name="RefSeq"/>
        </authorList>
    </citation>
    <scope>IDENTIFICATION</scope>
</reference>
<feature type="domain" description="C2H2-type" evidence="1">
    <location>
        <begin position="35"/>
        <end position="57"/>
    </location>
</feature>
<dbReference type="RefSeq" id="XP_065665364.1">
    <property type="nucleotide sequence ID" value="XM_065809292.1"/>
</dbReference>
<dbReference type="PANTHER" id="PTHR31912">
    <property type="entry name" value="IP13529P"/>
    <property type="match status" value="1"/>
</dbReference>
<evidence type="ECO:0000313" key="3">
    <source>
        <dbReference type="RefSeq" id="XP_065665364.1"/>
    </source>
</evidence>
<keyword evidence="2" id="KW-1185">Reference proteome</keyword>
<dbReference type="PANTHER" id="PTHR31912:SF34">
    <property type="entry name" value="NOTOCHORD-RELATED PROTEIN"/>
    <property type="match status" value="1"/>
</dbReference>
<proteinExistence type="predicted"/>
<sequence>MECFLCKTDLVSVQKLFAHFRYTHGLASNGSEVRCPFNCSRVFLSFGAFKKHIVKYHGESLKVDHATDIADFKIVDKKLNNTESMVCAMDLRNFDEPVSKYKNVNLEKSFMMFLTSLLSKANITQKKCANVVEQLCEDINGIAAAKNTAILKLESISLILSNVDTTHKRTGWLTVNEYFIPPEEFVLGSREEQRFCSLMNTTTTLVEETYQVVPLAILLSKVLEMNNSISLIQDFYSSSEPVSKIKKYMDTKTYKNNDFFVQHPKGLALHFFVDAFETCNPLGSHTSVHKLEGLYCMIANIPPEFNSKVSSIFLVALWFAADVKKYGYEKIFEPVVKQLKQLESEEGVTVNIDKEPVQLHAILAMFSADNLGAHSLFGFLESFSANKFCRFCTVNKTDSQKIFKCDSLHRRTKAEYNEIVSKIHTPNYNPSETGIKKGCILNELQYFHCIENSVVDSMHDLLEGVVPYEITLIVQSLIDIGYVTLYEVNVGINRFPYSLSDINSRPPEIMLPNLRIKAAEAWCLIRNLPSIIGFKIPHQEPHWQLLILLLDCCAIIFAPEITLSLTQFLVCLIEDHHTHFKLLYPNKSLTPKHHFLLHYPEIVMRFGPASRYWCMRFEAKHRFGKELASSVRNFKNICKTIATRTQFSLAASLMSNNIYVSPETLGYCIQEKLYSIGDDVSYAVCLSLKLEMQDEICVANSFNFGHYKIKPGCFLIVSLDDGLPQFGKLLKIISVSKQIYFVFELLQTLHFDDHLYSFVVSETSSVEVVLSRNIKDYHPLAKHSVVYENEKITFISQTFSSI</sequence>
<gene>
    <name evidence="3" type="primary">LOC136086802</name>
</gene>
<evidence type="ECO:0000259" key="1">
    <source>
        <dbReference type="PROSITE" id="PS00028"/>
    </source>
</evidence>
<evidence type="ECO:0000313" key="2">
    <source>
        <dbReference type="Proteomes" id="UP001652625"/>
    </source>
</evidence>
<name>A0ABM4CTW5_HYDVU</name>
<dbReference type="GeneID" id="136086802"/>
<dbReference type="SMART" id="SM00355">
    <property type="entry name" value="ZnF_C2H2"/>
    <property type="match status" value="2"/>
</dbReference>
<dbReference type="PROSITE" id="PS00028">
    <property type="entry name" value="ZINC_FINGER_C2H2_1"/>
    <property type="match status" value="1"/>
</dbReference>
<dbReference type="InterPro" id="IPR013087">
    <property type="entry name" value="Znf_C2H2_type"/>
</dbReference>